<reference evidence="3" key="1">
    <citation type="journal article" date="2019" name="Int. J. Syst. Evol. Microbiol.">
        <title>The Global Catalogue of Microorganisms (GCM) 10K type strain sequencing project: providing services to taxonomists for standard genome sequencing and annotation.</title>
        <authorList>
            <consortium name="The Broad Institute Genomics Platform"/>
            <consortium name="The Broad Institute Genome Sequencing Center for Infectious Disease"/>
            <person name="Wu L."/>
            <person name="Ma J."/>
        </authorList>
    </citation>
    <scope>NUCLEOTIDE SEQUENCE [LARGE SCALE GENOMIC DNA]</scope>
    <source>
        <strain evidence="3">CGMCC 1.15959</strain>
    </source>
</reference>
<keyword evidence="1" id="KW-1133">Transmembrane helix</keyword>
<evidence type="ECO:0008006" key="4">
    <source>
        <dbReference type="Google" id="ProtNLM"/>
    </source>
</evidence>
<sequence>MARQRWMTRFARWHIWLAWLTAIPVLIWTVSGLVMVARPIETVRGQDLRIEERALPLPGTTDVSEVRTFMDRGRAIALVTHFDGKVSRVDAATGTVLPSIDAAKARELVASSIRGGERVESVRAFSADEAPLELREPIATWLVSLADGTHVYVNRDTGEIEAVRTSWWRFYDLMWGLHIMDLQTREDSHNAFVVVFGFLALIGAVLGTILMFRRRRARVVA</sequence>
<accession>A0ABQ1S4K8</accession>
<keyword evidence="1" id="KW-0812">Transmembrane</keyword>
<dbReference type="EMBL" id="BMKL01000001">
    <property type="protein sequence ID" value="GGD90655.1"/>
    <property type="molecule type" value="Genomic_DNA"/>
</dbReference>
<evidence type="ECO:0000313" key="3">
    <source>
        <dbReference type="Proteomes" id="UP000619041"/>
    </source>
</evidence>
<protein>
    <recommendedName>
        <fullName evidence="4">PepSY-associated TM helix</fullName>
    </recommendedName>
</protein>
<gene>
    <name evidence="2" type="ORF">GCM10011515_07900</name>
</gene>
<organism evidence="2 3">
    <name type="scientific">Tsuneonella deserti</name>
    <dbReference type="NCBI Taxonomy" id="2035528"/>
    <lineage>
        <taxon>Bacteria</taxon>
        <taxon>Pseudomonadati</taxon>
        <taxon>Pseudomonadota</taxon>
        <taxon>Alphaproteobacteria</taxon>
        <taxon>Sphingomonadales</taxon>
        <taxon>Erythrobacteraceae</taxon>
        <taxon>Tsuneonella</taxon>
    </lineage>
</organism>
<dbReference type="Proteomes" id="UP000619041">
    <property type="component" value="Unassembled WGS sequence"/>
</dbReference>
<comment type="caution">
    <text evidence="2">The sequence shown here is derived from an EMBL/GenBank/DDBJ whole genome shotgun (WGS) entry which is preliminary data.</text>
</comment>
<keyword evidence="1" id="KW-0472">Membrane</keyword>
<evidence type="ECO:0000256" key="1">
    <source>
        <dbReference type="SAM" id="Phobius"/>
    </source>
</evidence>
<evidence type="ECO:0000313" key="2">
    <source>
        <dbReference type="EMBL" id="GGD90655.1"/>
    </source>
</evidence>
<feature type="transmembrane region" description="Helical" evidence="1">
    <location>
        <begin position="191"/>
        <end position="212"/>
    </location>
</feature>
<keyword evidence="3" id="KW-1185">Reference proteome</keyword>
<proteinExistence type="predicted"/>
<name>A0ABQ1S4K8_9SPHN</name>